<comment type="caution">
    <text evidence="2">The sequence shown here is derived from an EMBL/GenBank/DDBJ whole genome shotgun (WGS) entry which is preliminary data.</text>
</comment>
<sequence>MELQVDGRENVQTHGSSTRRSTEAARKRVALRHTSKLGQMGRDGFVATFTKDYGRASTAQEIGYATYCGYRALCQTLTDTPDPLEQHGEANMTEVARQEAEGRHREAERSSGPITGHDGDDRRDGDSRSPTVRTSGGGTSDHETDDSESSSSDGSHSDPA</sequence>
<dbReference type="Proteomes" id="UP000886520">
    <property type="component" value="Chromosome 10"/>
</dbReference>
<proteinExistence type="predicted"/>
<feature type="region of interest" description="Disordered" evidence="1">
    <location>
        <begin position="1"/>
        <end position="25"/>
    </location>
</feature>
<evidence type="ECO:0000313" key="2">
    <source>
        <dbReference type="EMBL" id="KAI5074944.1"/>
    </source>
</evidence>
<gene>
    <name evidence="2" type="ORF">GOP47_0010905</name>
</gene>
<feature type="compositionally biased region" description="Basic and acidic residues" evidence="1">
    <location>
        <begin position="96"/>
        <end position="109"/>
    </location>
</feature>
<organism evidence="2 3">
    <name type="scientific">Adiantum capillus-veneris</name>
    <name type="common">Maidenhair fern</name>
    <dbReference type="NCBI Taxonomy" id="13818"/>
    <lineage>
        <taxon>Eukaryota</taxon>
        <taxon>Viridiplantae</taxon>
        <taxon>Streptophyta</taxon>
        <taxon>Embryophyta</taxon>
        <taxon>Tracheophyta</taxon>
        <taxon>Polypodiopsida</taxon>
        <taxon>Polypodiidae</taxon>
        <taxon>Polypodiales</taxon>
        <taxon>Pteridineae</taxon>
        <taxon>Pteridaceae</taxon>
        <taxon>Vittarioideae</taxon>
        <taxon>Adiantum</taxon>
    </lineage>
</organism>
<feature type="compositionally biased region" description="Basic and acidic residues" evidence="1">
    <location>
        <begin position="117"/>
        <end position="127"/>
    </location>
</feature>
<keyword evidence="3" id="KW-1185">Reference proteome</keyword>
<feature type="compositionally biased region" description="Basic and acidic residues" evidence="1">
    <location>
        <begin position="1"/>
        <end position="11"/>
    </location>
</feature>
<feature type="region of interest" description="Disordered" evidence="1">
    <location>
        <begin position="78"/>
        <end position="160"/>
    </location>
</feature>
<dbReference type="AlphaFoldDB" id="A0A9D4UVU1"/>
<name>A0A9D4UVU1_ADICA</name>
<protein>
    <submittedName>
        <fullName evidence="2">Uncharacterized protein</fullName>
    </submittedName>
</protein>
<dbReference type="EMBL" id="JABFUD020000010">
    <property type="protein sequence ID" value="KAI5074944.1"/>
    <property type="molecule type" value="Genomic_DNA"/>
</dbReference>
<accession>A0A9D4UVU1</accession>
<evidence type="ECO:0000313" key="3">
    <source>
        <dbReference type="Proteomes" id="UP000886520"/>
    </source>
</evidence>
<evidence type="ECO:0000256" key="1">
    <source>
        <dbReference type="SAM" id="MobiDB-lite"/>
    </source>
</evidence>
<reference evidence="2" key="1">
    <citation type="submission" date="2021-01" db="EMBL/GenBank/DDBJ databases">
        <title>Adiantum capillus-veneris genome.</title>
        <authorList>
            <person name="Fang Y."/>
            <person name="Liao Q."/>
        </authorList>
    </citation>
    <scope>NUCLEOTIDE SEQUENCE</scope>
    <source>
        <strain evidence="2">H3</strain>
        <tissue evidence="2">Leaf</tissue>
    </source>
</reference>